<dbReference type="HOGENOM" id="CLU_072455_1_0_3"/>
<dbReference type="KEGG" id="pma:Pro_1447"/>
<keyword evidence="2" id="KW-0489">Methyltransferase</keyword>
<sequence length="215" mass="24815">MSVNVLTDIERVKEDSTDDSIFYAQPRFVTHLDDLFLKELTDLYRKRISKDSIILDLMSSWISHLPKEVKYKRVIGHGLNQIELERNDRLDSYWVQNLNIKQKLPLEDSSIDVCLMVAAWQYLQYPEELAFDLKRIIKPKGKLIVSFSNRAFWSKAPLVWTQGSDLDHINYIKNVLVKQGWAEPEVIVKVPKKEGFLGFLGAGGDPFFSVIASNI</sequence>
<dbReference type="InterPro" id="IPR029063">
    <property type="entry name" value="SAM-dependent_MTases_sf"/>
</dbReference>
<dbReference type="Proteomes" id="UP000001420">
    <property type="component" value="Chromosome"/>
</dbReference>
<proteinExistence type="predicted"/>
<dbReference type="RefSeq" id="WP_011125598.1">
    <property type="nucleotide sequence ID" value="NC_005042.1"/>
</dbReference>
<evidence type="ECO:0000313" key="2">
    <source>
        <dbReference type="EMBL" id="AAQ00491.1"/>
    </source>
</evidence>
<gene>
    <name evidence="2" type="primary">smtA</name>
    <name evidence="2" type="ordered locus">Pro_1447</name>
</gene>
<dbReference type="eggNOG" id="COG2226">
    <property type="taxonomic scope" value="Bacteria"/>
</dbReference>
<dbReference type="SUPFAM" id="SSF53335">
    <property type="entry name" value="S-adenosyl-L-methionine-dependent methyltransferases"/>
    <property type="match status" value="1"/>
</dbReference>
<dbReference type="PANTHER" id="PTHR43036">
    <property type="entry name" value="OSJNBB0011N17.9 PROTEIN"/>
    <property type="match status" value="1"/>
</dbReference>
<dbReference type="EnsemblBacteria" id="AAQ00491">
    <property type="protein sequence ID" value="AAQ00491"/>
    <property type="gene ID" value="Pro_1447"/>
</dbReference>
<dbReference type="Pfam" id="PF08241">
    <property type="entry name" value="Methyltransf_11"/>
    <property type="match status" value="1"/>
</dbReference>
<keyword evidence="3" id="KW-1185">Reference proteome</keyword>
<keyword evidence="2" id="KW-0808">Transferase</keyword>
<accession>Q7VAL3</accession>
<dbReference type="PANTHER" id="PTHR43036:SF2">
    <property type="entry name" value="OS04G0481300 PROTEIN"/>
    <property type="match status" value="1"/>
</dbReference>
<protein>
    <submittedName>
        <fullName evidence="2">SAM-dependent methyltransferase</fullName>
    </submittedName>
</protein>
<feature type="domain" description="Methyltransferase type 11" evidence="1">
    <location>
        <begin position="96"/>
        <end position="145"/>
    </location>
</feature>
<dbReference type="OrthoDB" id="939937at2"/>
<dbReference type="STRING" id="167539.Pro_1447"/>
<dbReference type="InterPro" id="IPR013216">
    <property type="entry name" value="Methyltransf_11"/>
</dbReference>
<evidence type="ECO:0000313" key="3">
    <source>
        <dbReference type="Proteomes" id="UP000001420"/>
    </source>
</evidence>
<dbReference type="AlphaFoldDB" id="Q7VAL3"/>
<dbReference type="PATRIC" id="fig|167539.5.peg.1516"/>
<dbReference type="Gene3D" id="3.40.50.150">
    <property type="entry name" value="Vaccinia Virus protein VP39"/>
    <property type="match status" value="1"/>
</dbReference>
<name>Q7VAL3_PROMA</name>
<dbReference type="EMBL" id="AE017126">
    <property type="protein sequence ID" value="AAQ00491.1"/>
    <property type="molecule type" value="Genomic_DNA"/>
</dbReference>
<dbReference type="GO" id="GO:0032259">
    <property type="term" value="P:methylation"/>
    <property type="evidence" value="ECO:0007669"/>
    <property type="project" value="UniProtKB-KW"/>
</dbReference>
<dbReference type="GO" id="GO:0008757">
    <property type="term" value="F:S-adenosylmethionine-dependent methyltransferase activity"/>
    <property type="evidence" value="ECO:0007669"/>
    <property type="project" value="InterPro"/>
</dbReference>
<evidence type="ECO:0000259" key="1">
    <source>
        <dbReference type="Pfam" id="PF08241"/>
    </source>
</evidence>
<reference evidence="2 3" key="1">
    <citation type="journal article" date="2003" name="Proc. Natl. Acad. Sci. U.S.A.">
        <title>Genome sequence of the cyanobacterium Prochlorococcus marinus SS120, a nearly minimal oxyphototrophic genome.</title>
        <authorList>
            <person name="Dufresne A."/>
            <person name="Salanoubat M."/>
            <person name="Partensky F."/>
            <person name="Artiguenave F."/>
            <person name="Axmann I.M."/>
            <person name="Barbe V."/>
            <person name="Duprat S."/>
            <person name="Galperin M.Y."/>
            <person name="Koonin E.V."/>
            <person name="Le Gall F."/>
            <person name="Makarova K.S."/>
            <person name="Ostrowski M."/>
            <person name="Oztas S."/>
            <person name="Robert C."/>
            <person name="Rogozin I.B."/>
            <person name="Scanlan D.J."/>
            <person name="Tandeau de Marsac N."/>
            <person name="Weissenbach J."/>
            <person name="Wincker P."/>
            <person name="Wolf Y.I."/>
            <person name="Hess W.R."/>
        </authorList>
    </citation>
    <scope>NUCLEOTIDE SEQUENCE [LARGE SCALE GENOMIC DNA]</scope>
    <source>
        <strain evidence="3">SARG / CCMP1375 / SS120</strain>
    </source>
</reference>
<organism evidence="2 3">
    <name type="scientific">Prochlorococcus marinus (strain SARG / CCMP1375 / SS120)</name>
    <dbReference type="NCBI Taxonomy" id="167539"/>
    <lineage>
        <taxon>Bacteria</taxon>
        <taxon>Bacillati</taxon>
        <taxon>Cyanobacteriota</taxon>
        <taxon>Cyanophyceae</taxon>
        <taxon>Synechococcales</taxon>
        <taxon>Prochlorococcaceae</taxon>
        <taxon>Prochlorococcus</taxon>
    </lineage>
</organism>